<gene>
    <name evidence="3" type="ORF">ACHAWO_012010</name>
</gene>
<evidence type="ECO:0000256" key="1">
    <source>
        <dbReference type="SAM" id="MobiDB-lite"/>
    </source>
</evidence>
<feature type="region of interest" description="Disordered" evidence="1">
    <location>
        <begin position="15"/>
        <end position="45"/>
    </location>
</feature>
<feature type="region of interest" description="Disordered" evidence="1">
    <location>
        <begin position="57"/>
        <end position="77"/>
    </location>
</feature>
<dbReference type="Proteomes" id="UP001530400">
    <property type="component" value="Unassembled WGS sequence"/>
</dbReference>
<keyword evidence="4" id="KW-1185">Reference proteome</keyword>
<name>A0ABD3QG47_9STRA</name>
<keyword evidence="2" id="KW-0812">Transmembrane</keyword>
<proteinExistence type="predicted"/>
<comment type="caution">
    <text evidence="3">The sequence shown here is derived from an EMBL/GenBank/DDBJ whole genome shotgun (WGS) entry which is preliminary data.</text>
</comment>
<sequence length="596" mass="66933">MSAVELPQSIPPSIAFEIPLEKKETKDSPPVQKRLEEAATTPRQSFSLHDIMRKLTDAGKRKEKVSSATKSKLKSHHAAVKSNVESFAANSAAAELESQFVSKIDTASTRREDIVAKKVEKLAESNKDKLERGSIALNEAEAQSKLLDEQSRLKVETAALRHEQMLLSKVANLSITNDSKLKRAKLALELDGIEAQHRGNVSDQKLLSAAHRREMINIFKSIDNTELAANKEARAADAKHREEVLAATRAYSIEKKLREAEAKRAAATAETVKNLQAKNQDKIQRGAQKLKEQQLHSKETELESQRKLELANERRLRQIEEQRIASNTASTKKERQLKEMSALEEAELRVKDKALNAKLLAAEVRKEQMLLAKSTKLADRFEQLKMQSVMVMQSELEDAANLGKEVDKKLKTAHARKERKDKEMADALYAKNQAKTEKVSKLLGNQELHEIKTYQEMEIKIANANAKRQQKITESVTKSSSKKRMCSPKPSPTKGELEARINEAARRREMYILAKIDKATVSTSKKLSPRSDLFANTTPRLGDERTSPRIKAARLESAPDNKPEDEVFNQHFSMMPIIATSCIALALVGAFSFWKH</sequence>
<evidence type="ECO:0000313" key="4">
    <source>
        <dbReference type="Proteomes" id="UP001530400"/>
    </source>
</evidence>
<feature type="compositionally biased region" description="Basic and acidic residues" evidence="1">
    <location>
        <begin position="19"/>
        <end position="37"/>
    </location>
</feature>
<feature type="region of interest" description="Disordered" evidence="1">
    <location>
        <begin position="287"/>
        <end position="308"/>
    </location>
</feature>
<accession>A0ABD3QG47</accession>
<evidence type="ECO:0000313" key="3">
    <source>
        <dbReference type="EMBL" id="KAL3798766.1"/>
    </source>
</evidence>
<keyword evidence="2" id="KW-1133">Transmembrane helix</keyword>
<dbReference type="AlphaFoldDB" id="A0ABD3QG47"/>
<keyword evidence="2" id="KW-0472">Membrane</keyword>
<feature type="region of interest" description="Disordered" evidence="1">
    <location>
        <begin position="469"/>
        <end position="497"/>
    </location>
</feature>
<organism evidence="3 4">
    <name type="scientific">Cyclotella atomus</name>
    <dbReference type="NCBI Taxonomy" id="382360"/>
    <lineage>
        <taxon>Eukaryota</taxon>
        <taxon>Sar</taxon>
        <taxon>Stramenopiles</taxon>
        <taxon>Ochrophyta</taxon>
        <taxon>Bacillariophyta</taxon>
        <taxon>Coscinodiscophyceae</taxon>
        <taxon>Thalassiosirophycidae</taxon>
        <taxon>Stephanodiscales</taxon>
        <taxon>Stephanodiscaceae</taxon>
        <taxon>Cyclotella</taxon>
    </lineage>
</organism>
<reference evidence="3 4" key="1">
    <citation type="submission" date="2024-10" db="EMBL/GenBank/DDBJ databases">
        <title>Updated reference genomes for cyclostephanoid diatoms.</title>
        <authorList>
            <person name="Roberts W.R."/>
            <person name="Alverson A.J."/>
        </authorList>
    </citation>
    <scope>NUCLEOTIDE SEQUENCE [LARGE SCALE GENOMIC DNA]</scope>
    <source>
        <strain evidence="3 4">AJA010-31</strain>
    </source>
</reference>
<dbReference type="EMBL" id="JALLPJ020000204">
    <property type="protein sequence ID" value="KAL3798766.1"/>
    <property type="molecule type" value="Genomic_DNA"/>
</dbReference>
<feature type="transmembrane region" description="Helical" evidence="2">
    <location>
        <begin position="572"/>
        <end position="594"/>
    </location>
</feature>
<protein>
    <submittedName>
        <fullName evidence="3">Uncharacterized protein</fullName>
    </submittedName>
</protein>
<feature type="region of interest" description="Disordered" evidence="1">
    <location>
        <begin position="527"/>
        <end position="547"/>
    </location>
</feature>
<evidence type="ECO:0000256" key="2">
    <source>
        <dbReference type="SAM" id="Phobius"/>
    </source>
</evidence>